<evidence type="ECO:0000313" key="3">
    <source>
        <dbReference type="Proteomes" id="UP000632849"/>
    </source>
</evidence>
<feature type="region of interest" description="Disordered" evidence="1">
    <location>
        <begin position="113"/>
        <end position="146"/>
    </location>
</feature>
<feature type="compositionally biased region" description="Pro residues" evidence="1">
    <location>
        <begin position="48"/>
        <end position="60"/>
    </location>
</feature>
<sequence length="146" mass="15596">MDDGRPGIGPARPPGVPVVPRPRQAPLSESRPHPTGGGVVGTYVHPYDPFPQPYPSPIPGMRPAQDLPAGYSTTPIFDALYSEYRRSFRTLPGDRSGEEGLAFRAFGTATSTGLSGFHSSAQTAYHPPSWQAQPQAALPPGPRRSH</sequence>
<feature type="compositionally biased region" description="Polar residues" evidence="1">
    <location>
        <begin position="113"/>
        <end position="123"/>
    </location>
</feature>
<name>A0A919BV24_STRFL</name>
<dbReference type="EMBL" id="BNBE01000003">
    <property type="protein sequence ID" value="GHG19157.1"/>
    <property type="molecule type" value="Genomic_DNA"/>
</dbReference>
<evidence type="ECO:0000256" key="1">
    <source>
        <dbReference type="SAM" id="MobiDB-lite"/>
    </source>
</evidence>
<dbReference type="Proteomes" id="UP000632849">
    <property type="component" value="Unassembled WGS sequence"/>
</dbReference>
<reference evidence="2" key="1">
    <citation type="journal article" date="2014" name="Int. J. Syst. Evol. Microbiol.">
        <title>Complete genome sequence of Corynebacterium casei LMG S-19264T (=DSM 44701T), isolated from a smear-ripened cheese.</title>
        <authorList>
            <consortium name="US DOE Joint Genome Institute (JGI-PGF)"/>
            <person name="Walter F."/>
            <person name="Albersmeier A."/>
            <person name="Kalinowski J."/>
            <person name="Ruckert C."/>
        </authorList>
    </citation>
    <scope>NUCLEOTIDE SEQUENCE</scope>
    <source>
        <strain evidence="2">JCM 4122</strain>
    </source>
</reference>
<protein>
    <submittedName>
        <fullName evidence="2">Uncharacterized protein</fullName>
    </submittedName>
</protein>
<comment type="caution">
    <text evidence="2">The sequence shown here is derived from an EMBL/GenBank/DDBJ whole genome shotgun (WGS) entry which is preliminary data.</text>
</comment>
<proteinExistence type="predicted"/>
<organism evidence="2 3">
    <name type="scientific">Streptomyces filamentosus</name>
    <name type="common">Streptomyces roseosporus</name>
    <dbReference type="NCBI Taxonomy" id="67294"/>
    <lineage>
        <taxon>Bacteria</taxon>
        <taxon>Bacillati</taxon>
        <taxon>Actinomycetota</taxon>
        <taxon>Actinomycetes</taxon>
        <taxon>Kitasatosporales</taxon>
        <taxon>Streptomycetaceae</taxon>
        <taxon>Streptomyces</taxon>
    </lineage>
</organism>
<dbReference type="AlphaFoldDB" id="A0A919BV24"/>
<feature type="compositionally biased region" description="Low complexity" evidence="1">
    <location>
        <begin position="127"/>
        <end position="136"/>
    </location>
</feature>
<reference evidence="2" key="2">
    <citation type="submission" date="2020-09" db="EMBL/GenBank/DDBJ databases">
        <authorList>
            <person name="Sun Q."/>
            <person name="Ohkuma M."/>
        </authorList>
    </citation>
    <scope>NUCLEOTIDE SEQUENCE</scope>
    <source>
        <strain evidence="2">JCM 4122</strain>
    </source>
</reference>
<gene>
    <name evidence="2" type="ORF">GCM10017667_62470</name>
</gene>
<keyword evidence="3" id="KW-1185">Reference proteome</keyword>
<feature type="region of interest" description="Disordered" evidence="1">
    <location>
        <begin position="1"/>
        <end position="69"/>
    </location>
</feature>
<feature type="compositionally biased region" description="Pro residues" evidence="1">
    <location>
        <begin position="137"/>
        <end position="146"/>
    </location>
</feature>
<accession>A0A919BV24</accession>
<feature type="compositionally biased region" description="Pro residues" evidence="1">
    <location>
        <begin position="11"/>
        <end position="20"/>
    </location>
</feature>
<evidence type="ECO:0000313" key="2">
    <source>
        <dbReference type="EMBL" id="GHG19157.1"/>
    </source>
</evidence>